<reference evidence="1" key="1">
    <citation type="journal article" date="2021" name="Nat. Commun.">
        <title>Genetic determinants of endophytism in the Arabidopsis root mycobiome.</title>
        <authorList>
            <person name="Mesny F."/>
            <person name="Miyauchi S."/>
            <person name="Thiergart T."/>
            <person name="Pickel B."/>
            <person name="Atanasova L."/>
            <person name="Karlsson M."/>
            <person name="Huettel B."/>
            <person name="Barry K.W."/>
            <person name="Haridas S."/>
            <person name="Chen C."/>
            <person name="Bauer D."/>
            <person name="Andreopoulos W."/>
            <person name="Pangilinan J."/>
            <person name="LaButti K."/>
            <person name="Riley R."/>
            <person name="Lipzen A."/>
            <person name="Clum A."/>
            <person name="Drula E."/>
            <person name="Henrissat B."/>
            <person name="Kohler A."/>
            <person name="Grigoriev I.V."/>
            <person name="Martin F.M."/>
            <person name="Hacquard S."/>
        </authorList>
    </citation>
    <scope>NUCLEOTIDE SEQUENCE</scope>
    <source>
        <strain evidence="1">MPI-CAGE-CH-0235</strain>
    </source>
</reference>
<evidence type="ECO:0000313" key="1">
    <source>
        <dbReference type="EMBL" id="KAH7306008.1"/>
    </source>
</evidence>
<proteinExistence type="predicted"/>
<protein>
    <submittedName>
        <fullName evidence="1">Uncharacterized protein</fullName>
    </submittedName>
</protein>
<organism evidence="1 2">
    <name type="scientific">Stachybotrys elegans</name>
    <dbReference type="NCBI Taxonomy" id="80388"/>
    <lineage>
        <taxon>Eukaryota</taxon>
        <taxon>Fungi</taxon>
        <taxon>Dikarya</taxon>
        <taxon>Ascomycota</taxon>
        <taxon>Pezizomycotina</taxon>
        <taxon>Sordariomycetes</taxon>
        <taxon>Hypocreomycetidae</taxon>
        <taxon>Hypocreales</taxon>
        <taxon>Stachybotryaceae</taxon>
        <taxon>Stachybotrys</taxon>
    </lineage>
</organism>
<gene>
    <name evidence="1" type="ORF">B0I35DRAFT_443692</name>
</gene>
<accession>A0A8K0SK64</accession>
<name>A0A8K0SK64_9HYPO</name>
<sequence>MCKFGQQARAIIIHSASDSIRWATSIMAGCGGCGSLNICNPCGCNSVPSLGITTH</sequence>
<comment type="caution">
    <text evidence="1">The sequence shown here is derived from an EMBL/GenBank/DDBJ whole genome shotgun (WGS) entry which is preliminary data.</text>
</comment>
<dbReference type="Proteomes" id="UP000813444">
    <property type="component" value="Unassembled WGS sequence"/>
</dbReference>
<evidence type="ECO:0000313" key="2">
    <source>
        <dbReference type="Proteomes" id="UP000813444"/>
    </source>
</evidence>
<dbReference type="AlphaFoldDB" id="A0A8K0SK64"/>
<keyword evidence="2" id="KW-1185">Reference proteome</keyword>
<dbReference type="EMBL" id="JAGPNK010000017">
    <property type="protein sequence ID" value="KAH7306008.1"/>
    <property type="molecule type" value="Genomic_DNA"/>
</dbReference>